<dbReference type="InterPro" id="IPR006555">
    <property type="entry name" value="ATP-dep_Helicase_C"/>
</dbReference>
<organism evidence="2 3">
    <name type="scientific">Agromyces indicus</name>
    <dbReference type="NCBI Taxonomy" id="758919"/>
    <lineage>
        <taxon>Bacteria</taxon>
        <taxon>Bacillati</taxon>
        <taxon>Actinomycetota</taxon>
        <taxon>Actinomycetes</taxon>
        <taxon>Micrococcales</taxon>
        <taxon>Microbacteriaceae</taxon>
        <taxon>Agromyces</taxon>
    </lineage>
</organism>
<dbReference type="RefSeq" id="WP_310521131.1">
    <property type="nucleotide sequence ID" value="NZ_BAABBS010000001.1"/>
</dbReference>
<protein>
    <submittedName>
        <fullName evidence="2">Helicase C-terminal domain-containing protein</fullName>
    </submittedName>
</protein>
<dbReference type="EMBL" id="JAVKGS010000003">
    <property type="protein sequence ID" value="MDR5692751.1"/>
    <property type="molecule type" value="Genomic_DNA"/>
</dbReference>
<dbReference type="Pfam" id="PF00270">
    <property type="entry name" value="DEAD"/>
    <property type="match status" value="1"/>
</dbReference>
<dbReference type="SUPFAM" id="SSF52540">
    <property type="entry name" value="P-loop containing nucleoside triphosphate hydrolases"/>
    <property type="match status" value="2"/>
</dbReference>
<keyword evidence="2" id="KW-0547">Nucleotide-binding</keyword>
<dbReference type="Gene3D" id="3.40.50.300">
    <property type="entry name" value="P-loop containing nucleotide triphosphate hydrolases"/>
    <property type="match status" value="2"/>
</dbReference>
<keyword evidence="2" id="KW-0067">ATP-binding</keyword>
<keyword evidence="2" id="KW-0347">Helicase</keyword>
<dbReference type="GO" id="GO:0004386">
    <property type="term" value="F:helicase activity"/>
    <property type="evidence" value="ECO:0007669"/>
    <property type="project" value="UniProtKB-KW"/>
</dbReference>
<name>A0ABU1FMR9_9MICO</name>
<dbReference type="Pfam" id="PF13307">
    <property type="entry name" value="Helicase_C_2"/>
    <property type="match status" value="1"/>
</dbReference>
<dbReference type="SMART" id="SM00487">
    <property type="entry name" value="DEXDc"/>
    <property type="match status" value="1"/>
</dbReference>
<keyword evidence="3" id="KW-1185">Reference proteome</keyword>
<feature type="domain" description="Helicase ATP-binding" evidence="1">
    <location>
        <begin position="46"/>
        <end position="307"/>
    </location>
</feature>
<proteinExistence type="predicted"/>
<evidence type="ECO:0000259" key="1">
    <source>
        <dbReference type="PROSITE" id="PS51192"/>
    </source>
</evidence>
<dbReference type="InterPro" id="IPR027417">
    <property type="entry name" value="P-loop_NTPase"/>
</dbReference>
<dbReference type="Proteomes" id="UP001260072">
    <property type="component" value="Unassembled WGS sequence"/>
</dbReference>
<sequence>MDFDALLRESDADNPTEPRELYEQLEAKVPGYGYLRDVQAQVLEPWHDRRDERDLVVKVNTGGGKTIDALVILQSYLNEGIVPALYVAPDKYLVDQVVREAGNLGLEVTTDPESSEYLAGEAIGVVTAARLFNGRTIFSENRPSKPQVPIGAVVIDDAHVAIATLRSQFSLVIDSANDGYQALLELFEEDLQDQAPDVLLDIRAKVGNSFARVPFWAVENKIDDLRQALRKYKPADERDGRLDAIRDVLPFCRIVFTPSAVTIVPPCPPINRVTSFAEAQRRIYLTATLANDSVLVGNFDADPDQVAKPIQPKTAGDIGERMILAPQEINPGISEDEVRQAIVALSSKHNVLALVPSTAAMDRWGTSAVRADAGNLSDVVKAMRAGHVGLVVAANKYDGIDLPQDACRIVVLDGLPQAFSGDERLESLMTRSTGGIDDRQIQRLEQGMGRAVRSNEDHCVVFLLGRRLAQLTVDPKTLARFSPATAAQLKLSRTLAKRMADTPLTKILETTQQALDRDEGWTKVAKRALRNLAHSPARVDPIAAAEREAFDRALDNQRSKAVAILTEAADACEDLRTKGRLYEQAAAYAHSYDPAQAQTLVAIGRSTNPYVVRPLSGITYEPISYAGSQADVVSQRLTSMYGTPERMRVAVEELLEQLKFDPETTEEFEQAMLELGLFLGFGSQRPEQETKSGPDNLWAVAPGNYWVIEAKSGAKSSKVGKTDAAQLAISMEWFGKRYIASESATPIMVHPAYEFYKDATAPSGTRVITESVLAEIRVAVRQFSVGLVTTGWSKPEDVGRLIAGHELDHSGLLKRMRSARGGS</sequence>
<reference evidence="3" key="1">
    <citation type="submission" date="2023-07" db="EMBL/GenBank/DDBJ databases">
        <title>Description of three actinobacteria isolated from air of manufacturing shop in a pharmaceutical factory.</title>
        <authorList>
            <person name="Zhang D.-F."/>
        </authorList>
    </citation>
    <scope>NUCLEOTIDE SEQUENCE [LARGE SCALE GENOMIC DNA]</scope>
    <source>
        <strain evidence="3">CCTCC AB 2011122</strain>
    </source>
</reference>
<dbReference type="PROSITE" id="PS51192">
    <property type="entry name" value="HELICASE_ATP_BIND_1"/>
    <property type="match status" value="1"/>
</dbReference>
<gene>
    <name evidence="2" type="ORF">RH861_11840</name>
</gene>
<evidence type="ECO:0000313" key="3">
    <source>
        <dbReference type="Proteomes" id="UP001260072"/>
    </source>
</evidence>
<dbReference type="InterPro" id="IPR014001">
    <property type="entry name" value="Helicase_ATP-bd"/>
</dbReference>
<dbReference type="SMART" id="SM00491">
    <property type="entry name" value="HELICc2"/>
    <property type="match status" value="1"/>
</dbReference>
<comment type="caution">
    <text evidence="2">The sequence shown here is derived from an EMBL/GenBank/DDBJ whole genome shotgun (WGS) entry which is preliminary data.</text>
</comment>
<evidence type="ECO:0000313" key="2">
    <source>
        <dbReference type="EMBL" id="MDR5692751.1"/>
    </source>
</evidence>
<dbReference type="InterPro" id="IPR011545">
    <property type="entry name" value="DEAD/DEAH_box_helicase_dom"/>
</dbReference>
<accession>A0ABU1FMR9</accession>
<keyword evidence="2" id="KW-0378">Hydrolase</keyword>